<feature type="transmembrane region" description="Helical" evidence="8">
    <location>
        <begin position="427"/>
        <end position="445"/>
    </location>
</feature>
<feature type="domain" description="ABC transmembrane type-1" evidence="9">
    <location>
        <begin position="25"/>
        <end position="227"/>
    </location>
</feature>
<dbReference type="FunFam" id="1.10.3720.10:FF:000088">
    <property type="entry name" value="Iron(III) ABC transporter, permease protein"/>
    <property type="match status" value="1"/>
</dbReference>
<feature type="transmembrane region" description="Helical" evidence="8">
    <location>
        <begin position="201"/>
        <end position="228"/>
    </location>
</feature>
<proteinExistence type="inferred from homology"/>
<keyword evidence="5 8" id="KW-0812">Transmembrane</keyword>
<keyword evidence="6 8" id="KW-1133">Transmembrane helix</keyword>
<dbReference type="AlphaFoldDB" id="A0A2S9H5S5"/>
<keyword evidence="3" id="KW-1003">Cell membrane</keyword>
<feature type="transmembrane region" description="Helical" evidence="8">
    <location>
        <begin position="259"/>
        <end position="279"/>
    </location>
</feature>
<feature type="transmembrane region" description="Helical" evidence="8">
    <location>
        <begin position="29"/>
        <end position="49"/>
    </location>
</feature>
<evidence type="ECO:0000256" key="8">
    <source>
        <dbReference type="RuleBase" id="RU363032"/>
    </source>
</evidence>
<comment type="caution">
    <text evidence="10">The sequence shown here is derived from an EMBL/GenBank/DDBJ whole genome shotgun (WGS) entry which is preliminary data.</text>
</comment>
<keyword evidence="7 8" id="KW-0472">Membrane</keyword>
<sequence length="506" mass="56037">MLFSVFTPETEIWAHLQTYVLPELISNTLWLVLGVVAGTALLGVALAWLTAVCEFPGRTFFSWALMLPLAIPAYVAAFVAIGLFDFTGPLQTMLRDLTGGRSAWFPPIRSLGGAILILSLSLYPYVYLLARQAFLTQGSRALEAGQSLGLTRRMGFFRIALPMARPWIAAGLMLVVMETLADFGAVSIFNVDTFSTAIYKTWFGLFSLSAASQLASLLLLAILILVFAEQYWQRQRRYHSNSPDNSASKRIQLSPQARWYACAFAAVIFASGFVIPVTQLLAWSSKSLTGEWDQRFAGFVWHTVLLSSMAAGMVVLAALVLVITLRRHHDWPTRFFVRLATLGYAIPGTVLAVGIFIPAAWLDQQFFDISGHMLLRGSLALMLCAYLARFLAPAFNTLDSAMQRITKNQEDAARGLGLTGWRLFSRLYFPMLRGGILGAALLVFVDVMKEMPITLMTRPFGWDTLAVRIFEMTSEGQWEHAALPALAIVVIGLLPVFLLIRPKEFA</sequence>
<dbReference type="SUPFAM" id="SSF161098">
    <property type="entry name" value="MetI-like"/>
    <property type="match status" value="2"/>
</dbReference>
<feature type="transmembrane region" description="Helical" evidence="8">
    <location>
        <begin position="61"/>
        <end position="84"/>
    </location>
</feature>
<dbReference type="Gene3D" id="1.10.3720.10">
    <property type="entry name" value="MetI-like"/>
    <property type="match status" value="2"/>
</dbReference>
<keyword evidence="11" id="KW-1185">Reference proteome</keyword>
<dbReference type="RefSeq" id="WP_243405286.1">
    <property type="nucleotide sequence ID" value="NZ_PUGF01000001.1"/>
</dbReference>
<dbReference type="PANTHER" id="PTHR43357">
    <property type="entry name" value="INNER MEMBRANE ABC TRANSPORTER PERMEASE PROTEIN YDCV"/>
    <property type="match status" value="1"/>
</dbReference>
<evidence type="ECO:0000256" key="2">
    <source>
        <dbReference type="ARBA" id="ARBA00022448"/>
    </source>
</evidence>
<dbReference type="EMBL" id="PUGF01000001">
    <property type="protein sequence ID" value="PRC95283.1"/>
    <property type="molecule type" value="Genomic_DNA"/>
</dbReference>
<evidence type="ECO:0000259" key="9">
    <source>
        <dbReference type="PROSITE" id="PS50928"/>
    </source>
</evidence>
<protein>
    <submittedName>
        <fullName evidence="10">ABC-type Fe3+ transport system permease component</fullName>
    </submittedName>
</protein>
<keyword evidence="4" id="KW-0997">Cell inner membrane</keyword>
<feature type="transmembrane region" description="Helical" evidence="8">
    <location>
        <begin position="299"/>
        <end position="323"/>
    </location>
</feature>
<gene>
    <name evidence="10" type="ORF">S2091_0478</name>
</gene>
<accession>A0A2S9H5S5</accession>
<dbReference type="Proteomes" id="UP000237839">
    <property type="component" value="Unassembled WGS sequence"/>
</dbReference>
<dbReference type="Pfam" id="PF00528">
    <property type="entry name" value="BPD_transp_1"/>
    <property type="match status" value="2"/>
</dbReference>
<name>A0A2S9H5S5_9BURK</name>
<reference evidence="10 11" key="1">
    <citation type="submission" date="2018-02" db="EMBL/GenBank/DDBJ databases">
        <title>Solimicrobium silvestre gen. nov., sp. nov., isolated from alpine forest soil.</title>
        <authorList>
            <person name="Margesin R."/>
            <person name="Albuquerque L."/>
            <person name="Zhang D.-C."/>
            <person name="Froufe H.J.C."/>
            <person name="Severino R."/>
            <person name="Roxo I."/>
            <person name="Egas C."/>
            <person name="Da Costa M.S."/>
        </authorList>
    </citation>
    <scope>NUCLEOTIDE SEQUENCE [LARGE SCALE GENOMIC DNA]</scope>
    <source>
        <strain evidence="10 11">S20-91</strain>
    </source>
</reference>
<feature type="domain" description="ABC transmembrane type-1" evidence="9">
    <location>
        <begin position="300"/>
        <end position="499"/>
    </location>
</feature>
<dbReference type="PANTHER" id="PTHR43357:SF3">
    <property type="entry name" value="FE(3+)-TRANSPORT SYSTEM PERMEASE PROTEIN FBPB 2"/>
    <property type="match status" value="1"/>
</dbReference>
<dbReference type="GO" id="GO:0055085">
    <property type="term" value="P:transmembrane transport"/>
    <property type="evidence" value="ECO:0007669"/>
    <property type="project" value="InterPro"/>
</dbReference>
<evidence type="ECO:0000256" key="1">
    <source>
        <dbReference type="ARBA" id="ARBA00004429"/>
    </source>
</evidence>
<evidence type="ECO:0000256" key="6">
    <source>
        <dbReference type="ARBA" id="ARBA00022989"/>
    </source>
</evidence>
<dbReference type="PROSITE" id="PS50928">
    <property type="entry name" value="ABC_TM1"/>
    <property type="match status" value="2"/>
</dbReference>
<dbReference type="InterPro" id="IPR035906">
    <property type="entry name" value="MetI-like_sf"/>
</dbReference>
<evidence type="ECO:0000313" key="11">
    <source>
        <dbReference type="Proteomes" id="UP000237839"/>
    </source>
</evidence>
<dbReference type="InterPro" id="IPR000515">
    <property type="entry name" value="MetI-like"/>
</dbReference>
<organism evidence="10 11">
    <name type="scientific">Solimicrobium silvestre</name>
    <dbReference type="NCBI Taxonomy" id="2099400"/>
    <lineage>
        <taxon>Bacteria</taxon>
        <taxon>Pseudomonadati</taxon>
        <taxon>Pseudomonadota</taxon>
        <taxon>Betaproteobacteria</taxon>
        <taxon>Burkholderiales</taxon>
        <taxon>Oxalobacteraceae</taxon>
        <taxon>Solimicrobium</taxon>
    </lineage>
</organism>
<feature type="transmembrane region" description="Helical" evidence="8">
    <location>
        <begin position="104"/>
        <end position="130"/>
    </location>
</feature>
<dbReference type="CDD" id="cd06261">
    <property type="entry name" value="TM_PBP2"/>
    <property type="match status" value="2"/>
</dbReference>
<evidence type="ECO:0000313" key="10">
    <source>
        <dbReference type="EMBL" id="PRC95283.1"/>
    </source>
</evidence>
<dbReference type="GO" id="GO:0005886">
    <property type="term" value="C:plasma membrane"/>
    <property type="evidence" value="ECO:0007669"/>
    <property type="project" value="UniProtKB-SubCell"/>
</dbReference>
<feature type="transmembrane region" description="Helical" evidence="8">
    <location>
        <begin position="335"/>
        <end position="361"/>
    </location>
</feature>
<keyword evidence="2 8" id="KW-0813">Transport</keyword>
<evidence type="ECO:0000256" key="7">
    <source>
        <dbReference type="ARBA" id="ARBA00023136"/>
    </source>
</evidence>
<evidence type="ECO:0000256" key="4">
    <source>
        <dbReference type="ARBA" id="ARBA00022519"/>
    </source>
</evidence>
<comment type="subcellular location">
    <subcellularLocation>
        <location evidence="1">Cell inner membrane</location>
        <topology evidence="1">Multi-pass membrane protein</topology>
    </subcellularLocation>
    <subcellularLocation>
        <location evidence="8">Cell membrane</location>
        <topology evidence="8">Multi-pass membrane protein</topology>
    </subcellularLocation>
</comment>
<feature type="transmembrane region" description="Helical" evidence="8">
    <location>
        <begin position="481"/>
        <end position="500"/>
    </location>
</feature>
<feature type="transmembrane region" description="Helical" evidence="8">
    <location>
        <begin position="167"/>
        <end position="189"/>
    </location>
</feature>
<feature type="transmembrane region" description="Helical" evidence="8">
    <location>
        <begin position="373"/>
        <end position="392"/>
    </location>
</feature>
<evidence type="ECO:0000256" key="5">
    <source>
        <dbReference type="ARBA" id="ARBA00022692"/>
    </source>
</evidence>
<evidence type="ECO:0000256" key="3">
    <source>
        <dbReference type="ARBA" id="ARBA00022475"/>
    </source>
</evidence>
<comment type="similarity">
    <text evidence="8">Belongs to the binding-protein-dependent transport system permease family.</text>
</comment>